<proteinExistence type="predicted"/>
<comment type="caution">
    <text evidence="6">The sequence shown here is derived from an EMBL/GenBank/DDBJ whole genome shotgun (WGS) entry which is preliminary data.</text>
</comment>
<evidence type="ECO:0000256" key="4">
    <source>
        <dbReference type="PROSITE-ProRule" id="PRU00433"/>
    </source>
</evidence>
<evidence type="ECO:0000259" key="5">
    <source>
        <dbReference type="PROSITE" id="PS51007"/>
    </source>
</evidence>
<dbReference type="PANTHER" id="PTHR40394">
    <property type="entry name" value="LIPOPROTEIN-RELATED"/>
    <property type="match status" value="1"/>
</dbReference>
<keyword evidence="7" id="KW-1185">Reference proteome</keyword>
<dbReference type="InterPro" id="IPR009056">
    <property type="entry name" value="Cyt_c-like_dom"/>
</dbReference>
<dbReference type="Proteomes" id="UP000236893">
    <property type="component" value="Unassembled WGS sequence"/>
</dbReference>
<dbReference type="PANTHER" id="PTHR40394:SF2">
    <property type="entry name" value="QUINOL:CYTOCHROME C OXIDOREDUCTASE MEMBRANE PROTEIN"/>
    <property type="match status" value="1"/>
</dbReference>
<sequence length="187" mass="20646">MFINKMRGVLVMGLAAAVVLTSCSKVKRDPGLEYAPQMYRPIAYNPDQKNSVFADGKTAQTPVEGTIPTNYEVFHYPHTPEGYEAAGLELKSPLAHTNENLEEGKRLFLNMCSHCHGKTGMADGNVVAKAGFPAPPAYNSALLKNLPEGKMFYSITYGKGAMGSHASQLSKEERWKIIQYVQYLQQQ</sequence>
<dbReference type="SUPFAM" id="SSF46626">
    <property type="entry name" value="Cytochrome c"/>
    <property type="match status" value="1"/>
</dbReference>
<accession>A0A2S5A041</accession>
<keyword evidence="1 4" id="KW-0349">Heme</keyword>
<dbReference type="PROSITE" id="PS51007">
    <property type="entry name" value="CYTC"/>
    <property type="match status" value="1"/>
</dbReference>
<gene>
    <name evidence="6" type="ORF">C3K47_14680</name>
</gene>
<protein>
    <submittedName>
        <fullName evidence="6">Cytochrome C</fullName>
    </submittedName>
</protein>
<evidence type="ECO:0000256" key="1">
    <source>
        <dbReference type="ARBA" id="ARBA00022617"/>
    </source>
</evidence>
<reference evidence="6 7" key="1">
    <citation type="submission" date="2018-01" db="EMBL/GenBank/DDBJ databases">
        <authorList>
            <person name="Gaut B.S."/>
            <person name="Morton B.R."/>
            <person name="Clegg M.T."/>
            <person name="Duvall M.R."/>
        </authorList>
    </citation>
    <scope>NUCLEOTIDE SEQUENCE [LARGE SCALE GENOMIC DNA]</scope>
    <source>
        <strain evidence="6 7">HR-AV</strain>
    </source>
</reference>
<dbReference type="OrthoDB" id="9796771at2"/>
<evidence type="ECO:0000256" key="3">
    <source>
        <dbReference type="ARBA" id="ARBA00023004"/>
    </source>
</evidence>
<dbReference type="InterPro" id="IPR036909">
    <property type="entry name" value="Cyt_c-like_dom_sf"/>
</dbReference>
<dbReference type="GO" id="GO:0009055">
    <property type="term" value="F:electron transfer activity"/>
    <property type="evidence" value="ECO:0007669"/>
    <property type="project" value="InterPro"/>
</dbReference>
<dbReference type="AlphaFoldDB" id="A0A2S5A041"/>
<dbReference type="EMBL" id="PQVF01000010">
    <property type="protein sequence ID" value="POY35637.1"/>
    <property type="molecule type" value="Genomic_DNA"/>
</dbReference>
<evidence type="ECO:0000313" key="6">
    <source>
        <dbReference type="EMBL" id="POY35637.1"/>
    </source>
</evidence>
<dbReference type="Pfam" id="PF13442">
    <property type="entry name" value="Cytochrome_CBB3"/>
    <property type="match status" value="1"/>
</dbReference>
<keyword evidence="2 4" id="KW-0479">Metal-binding</keyword>
<evidence type="ECO:0000256" key="2">
    <source>
        <dbReference type="ARBA" id="ARBA00022723"/>
    </source>
</evidence>
<evidence type="ECO:0000313" key="7">
    <source>
        <dbReference type="Proteomes" id="UP000236893"/>
    </source>
</evidence>
<organism evidence="6 7">
    <name type="scientific">Solitalea longa</name>
    <dbReference type="NCBI Taxonomy" id="2079460"/>
    <lineage>
        <taxon>Bacteria</taxon>
        <taxon>Pseudomonadati</taxon>
        <taxon>Bacteroidota</taxon>
        <taxon>Sphingobacteriia</taxon>
        <taxon>Sphingobacteriales</taxon>
        <taxon>Sphingobacteriaceae</taxon>
        <taxon>Solitalea</taxon>
    </lineage>
</organism>
<feature type="domain" description="Cytochrome c" evidence="5">
    <location>
        <begin position="99"/>
        <end position="185"/>
    </location>
</feature>
<dbReference type="PROSITE" id="PS51257">
    <property type="entry name" value="PROKAR_LIPOPROTEIN"/>
    <property type="match status" value="1"/>
</dbReference>
<name>A0A2S5A041_9SPHI</name>
<keyword evidence="3 4" id="KW-0408">Iron</keyword>
<dbReference type="Gene3D" id="1.10.760.10">
    <property type="entry name" value="Cytochrome c-like domain"/>
    <property type="match status" value="1"/>
</dbReference>
<dbReference type="GO" id="GO:0020037">
    <property type="term" value="F:heme binding"/>
    <property type="evidence" value="ECO:0007669"/>
    <property type="project" value="InterPro"/>
</dbReference>
<dbReference type="GO" id="GO:0046872">
    <property type="term" value="F:metal ion binding"/>
    <property type="evidence" value="ECO:0007669"/>
    <property type="project" value="UniProtKB-KW"/>
</dbReference>